<comment type="caution">
    <text evidence="1">The sequence shown here is derived from an EMBL/GenBank/DDBJ whole genome shotgun (WGS) entry which is preliminary data.</text>
</comment>
<gene>
    <name evidence="1" type="ORF">WKI47_21960</name>
</gene>
<evidence type="ECO:0000313" key="2">
    <source>
        <dbReference type="Proteomes" id="UP001380953"/>
    </source>
</evidence>
<organism evidence="1 2">
    <name type="scientific">Saccharibacillus sacchari</name>
    <dbReference type="NCBI Taxonomy" id="456493"/>
    <lineage>
        <taxon>Bacteria</taxon>
        <taxon>Bacillati</taxon>
        <taxon>Bacillota</taxon>
        <taxon>Bacilli</taxon>
        <taxon>Bacillales</taxon>
        <taxon>Paenibacillaceae</taxon>
        <taxon>Saccharibacillus</taxon>
    </lineage>
</organism>
<reference evidence="1" key="1">
    <citation type="submission" date="2024-03" db="EMBL/GenBank/DDBJ databases">
        <title>Whole genome sequecning of epiphytes from Marcgravia umbellata leaves.</title>
        <authorList>
            <person name="Kumar G."/>
            <person name="Savka M.A."/>
        </authorList>
    </citation>
    <scope>NUCLEOTIDE SEQUENCE</scope>
    <source>
        <strain evidence="1">RIT_BL5</strain>
    </source>
</reference>
<dbReference type="Proteomes" id="UP001380953">
    <property type="component" value="Unassembled WGS sequence"/>
</dbReference>
<keyword evidence="2" id="KW-1185">Reference proteome</keyword>
<name>A0ACC6PI33_9BACL</name>
<accession>A0ACC6PI33</accession>
<protein>
    <submittedName>
        <fullName evidence="1">Uncharacterized protein</fullName>
    </submittedName>
</protein>
<proteinExistence type="predicted"/>
<evidence type="ECO:0000313" key="1">
    <source>
        <dbReference type="EMBL" id="MEJ8306583.1"/>
    </source>
</evidence>
<sequence>MEERIPELADRVHDLPSTGQIYTGIGAVVTFGEEIRKNDWAGYRRIVKIWPYADEAAGGFDKVEELAEKIEAALHESVLGGDSAAKDASTSGEQAASSGSNLIKSPFTCVFAGSADGDRTDAVLGIGSLTRGLRFAVYRQPASAVVVPDTNEAGTELSSLSKLTSDLLGTDWQIHTDRWASAVARPCVLWRLSGSRKVTAKPSAFDVRRTYAAHVLGRVPSEEREALVLLAERLSATPRLKPTAPGRRGATIADVVADLEADGMLKGQFRLDVLERVVDPGGQPGETEPPVLIGEVGLKHGD</sequence>
<dbReference type="EMBL" id="JBBKAR010000056">
    <property type="protein sequence ID" value="MEJ8306583.1"/>
    <property type="molecule type" value="Genomic_DNA"/>
</dbReference>